<organism evidence="1 4">
    <name type="scientific">Streptomyces avermitilis</name>
    <dbReference type="NCBI Taxonomy" id="33903"/>
    <lineage>
        <taxon>Bacteria</taxon>
        <taxon>Bacillati</taxon>
        <taxon>Actinomycetota</taxon>
        <taxon>Actinomycetes</taxon>
        <taxon>Kitasatosporales</taxon>
        <taxon>Streptomycetaceae</taxon>
        <taxon>Streptomyces</taxon>
    </lineage>
</organism>
<evidence type="ECO:0000313" key="2">
    <source>
        <dbReference type="EMBL" id="GDY80049.1"/>
    </source>
</evidence>
<proteinExistence type="predicted"/>
<name>A0A4D4MCY2_STRAX</name>
<protein>
    <recommendedName>
        <fullName evidence="5">Transposase</fullName>
    </recommendedName>
</protein>
<reference evidence="2 3" key="1">
    <citation type="submission" date="2019-04" db="EMBL/GenBank/DDBJ databases">
        <title>Draft genome sequences of Streptomyces avermitilis ATCC 31267.</title>
        <authorList>
            <person name="Komaki H."/>
            <person name="Tamura T."/>
            <person name="Hosoyama A."/>
        </authorList>
    </citation>
    <scope>NUCLEOTIDE SEQUENCE [LARGE SCALE GENOMIC DNA]</scope>
    <source>
        <strain evidence="2 3">ATCC 31267</strain>
    </source>
</reference>
<sequence length="81" mass="8719">MKAGLPGSSGARSHSERFPEALLSLLYAPEPVDFNSPAVSCDCLAHVYGNAADHPDRVRRYPSDMSDAEWAAIRPLLPVPA</sequence>
<evidence type="ECO:0000313" key="4">
    <source>
        <dbReference type="Proteomes" id="UP000302139"/>
    </source>
</evidence>
<dbReference type="Proteomes" id="UP000302139">
    <property type="component" value="Unassembled WGS sequence"/>
</dbReference>
<evidence type="ECO:0000313" key="3">
    <source>
        <dbReference type="Proteomes" id="UP000299211"/>
    </source>
</evidence>
<accession>A0A4D4MCY2</accession>
<dbReference type="EMBL" id="BJHX01000002">
    <property type="protein sequence ID" value="GDY69780.1"/>
    <property type="molecule type" value="Genomic_DNA"/>
</dbReference>
<gene>
    <name evidence="1" type="ORF">SAV14893_091730</name>
    <name evidence="2" type="ORF">SAV31267_095340</name>
</gene>
<dbReference type="Proteomes" id="UP000299211">
    <property type="component" value="Unassembled WGS sequence"/>
</dbReference>
<evidence type="ECO:0008006" key="5">
    <source>
        <dbReference type="Google" id="ProtNLM"/>
    </source>
</evidence>
<dbReference type="EMBL" id="BJHY01000002">
    <property type="protein sequence ID" value="GDY80049.1"/>
    <property type="molecule type" value="Genomic_DNA"/>
</dbReference>
<evidence type="ECO:0000313" key="1">
    <source>
        <dbReference type="EMBL" id="GDY69780.1"/>
    </source>
</evidence>
<comment type="caution">
    <text evidence="1">The sequence shown here is derived from an EMBL/GenBank/DDBJ whole genome shotgun (WGS) entry which is preliminary data.</text>
</comment>
<reference evidence="1 4" key="2">
    <citation type="submission" date="2019-04" db="EMBL/GenBank/DDBJ databases">
        <title>Draft genome sequences of Streptomyces avermitilis NBRC 14893.</title>
        <authorList>
            <person name="Komaki H."/>
            <person name="Tamura T."/>
            <person name="Hosoyama A."/>
        </authorList>
    </citation>
    <scope>NUCLEOTIDE SEQUENCE [LARGE SCALE GENOMIC DNA]</scope>
    <source>
        <strain evidence="1 4">NBRC 14893</strain>
    </source>
</reference>
<dbReference type="AlphaFoldDB" id="A0A4D4MCY2"/>